<dbReference type="AlphaFoldDB" id="A0A9D6QVR2"/>
<evidence type="ECO:0000259" key="12">
    <source>
        <dbReference type="SMART" id="SM01016"/>
    </source>
</evidence>
<dbReference type="SMART" id="SM00836">
    <property type="entry name" value="DALR_1"/>
    <property type="match status" value="1"/>
</dbReference>
<accession>A0A9D6QVR2</accession>
<dbReference type="NCBIfam" id="TIGR00456">
    <property type="entry name" value="argS"/>
    <property type="match status" value="1"/>
</dbReference>
<dbReference type="InterPro" id="IPR005148">
    <property type="entry name" value="Arg-tRNA-synth_N"/>
</dbReference>
<evidence type="ECO:0000313" key="13">
    <source>
        <dbReference type="EMBL" id="MBI3627760.1"/>
    </source>
</evidence>
<name>A0A9D6QVR2_9BACT</name>
<dbReference type="InterPro" id="IPR008909">
    <property type="entry name" value="DALR_anticod-bd"/>
</dbReference>
<dbReference type="SMART" id="SM01016">
    <property type="entry name" value="Arg_tRNA_synt_N"/>
    <property type="match status" value="1"/>
</dbReference>
<dbReference type="Proteomes" id="UP000808388">
    <property type="component" value="Unassembled WGS sequence"/>
</dbReference>
<dbReference type="PRINTS" id="PR01038">
    <property type="entry name" value="TRNASYNTHARG"/>
</dbReference>
<evidence type="ECO:0000256" key="3">
    <source>
        <dbReference type="ARBA" id="ARBA00022490"/>
    </source>
</evidence>
<evidence type="ECO:0000256" key="8">
    <source>
        <dbReference type="ARBA" id="ARBA00023146"/>
    </source>
</evidence>
<dbReference type="SUPFAM" id="SSF55190">
    <property type="entry name" value="Arginyl-tRNA synthetase (ArgRS), N-terminal 'additional' domain"/>
    <property type="match status" value="1"/>
</dbReference>
<evidence type="ECO:0000259" key="11">
    <source>
        <dbReference type="SMART" id="SM00836"/>
    </source>
</evidence>
<dbReference type="EC" id="6.1.1.19" evidence="10"/>
<comment type="catalytic activity">
    <reaction evidence="9 10">
        <text>tRNA(Arg) + L-arginine + ATP = L-arginyl-tRNA(Arg) + AMP + diphosphate</text>
        <dbReference type="Rhea" id="RHEA:20301"/>
        <dbReference type="Rhea" id="RHEA-COMP:9658"/>
        <dbReference type="Rhea" id="RHEA-COMP:9673"/>
        <dbReference type="ChEBI" id="CHEBI:30616"/>
        <dbReference type="ChEBI" id="CHEBI:32682"/>
        <dbReference type="ChEBI" id="CHEBI:33019"/>
        <dbReference type="ChEBI" id="CHEBI:78442"/>
        <dbReference type="ChEBI" id="CHEBI:78513"/>
        <dbReference type="ChEBI" id="CHEBI:456215"/>
        <dbReference type="EC" id="6.1.1.19"/>
    </reaction>
</comment>
<dbReference type="GO" id="GO:0006420">
    <property type="term" value="P:arginyl-tRNA aminoacylation"/>
    <property type="evidence" value="ECO:0007669"/>
    <property type="project" value="UniProtKB-UniRule"/>
</dbReference>
<organism evidence="13 14">
    <name type="scientific">Candidatus Sungiibacteriota bacterium</name>
    <dbReference type="NCBI Taxonomy" id="2750080"/>
    <lineage>
        <taxon>Bacteria</taxon>
        <taxon>Candidatus Sungiibacteriota</taxon>
    </lineage>
</organism>
<evidence type="ECO:0000256" key="2">
    <source>
        <dbReference type="ARBA" id="ARBA00005594"/>
    </source>
</evidence>
<feature type="short sequence motif" description="'HIGH' region" evidence="10">
    <location>
        <begin position="117"/>
        <end position="127"/>
    </location>
</feature>
<protein>
    <recommendedName>
        <fullName evidence="10">Arginine--tRNA ligase</fullName>
        <ecNumber evidence="10">6.1.1.19</ecNumber>
    </recommendedName>
    <alternativeName>
        <fullName evidence="10">Arginyl-tRNA synthetase</fullName>
        <shortName evidence="10">ArgRS</shortName>
    </alternativeName>
</protein>
<proteinExistence type="inferred from homology"/>
<dbReference type="SUPFAM" id="SSF47323">
    <property type="entry name" value="Anticodon-binding domain of a subclass of class I aminoacyl-tRNA synthetases"/>
    <property type="match status" value="1"/>
</dbReference>
<comment type="subunit">
    <text evidence="10">Monomer.</text>
</comment>
<evidence type="ECO:0000256" key="10">
    <source>
        <dbReference type="HAMAP-Rule" id="MF_00123"/>
    </source>
</evidence>
<evidence type="ECO:0000256" key="6">
    <source>
        <dbReference type="ARBA" id="ARBA00022840"/>
    </source>
</evidence>
<evidence type="ECO:0000256" key="5">
    <source>
        <dbReference type="ARBA" id="ARBA00022741"/>
    </source>
</evidence>
<feature type="domain" description="Arginyl tRNA synthetase N-terminal" evidence="12">
    <location>
        <begin position="3"/>
        <end position="81"/>
    </location>
</feature>
<dbReference type="GO" id="GO:0004814">
    <property type="term" value="F:arginine-tRNA ligase activity"/>
    <property type="evidence" value="ECO:0007669"/>
    <property type="project" value="UniProtKB-UniRule"/>
</dbReference>
<dbReference type="Pfam" id="PF05746">
    <property type="entry name" value="DALR_1"/>
    <property type="match status" value="1"/>
</dbReference>
<gene>
    <name evidence="10" type="primary">argS</name>
    <name evidence="13" type="ORF">HY220_03405</name>
</gene>
<dbReference type="InterPro" id="IPR009080">
    <property type="entry name" value="tRNAsynth_Ia_anticodon-bd"/>
</dbReference>
<dbReference type="EMBL" id="JACQCQ010000012">
    <property type="protein sequence ID" value="MBI3627760.1"/>
    <property type="molecule type" value="Genomic_DNA"/>
</dbReference>
<evidence type="ECO:0000256" key="1">
    <source>
        <dbReference type="ARBA" id="ARBA00004496"/>
    </source>
</evidence>
<dbReference type="PANTHER" id="PTHR11956:SF5">
    <property type="entry name" value="ARGININE--TRNA LIGASE, CYTOPLASMIC"/>
    <property type="match status" value="1"/>
</dbReference>
<dbReference type="InterPro" id="IPR001278">
    <property type="entry name" value="Arg-tRNA-ligase"/>
</dbReference>
<keyword evidence="6 10" id="KW-0067">ATP-binding</keyword>
<dbReference type="Gene3D" id="3.40.50.620">
    <property type="entry name" value="HUPs"/>
    <property type="match status" value="1"/>
</dbReference>
<dbReference type="SUPFAM" id="SSF52374">
    <property type="entry name" value="Nucleotidylyl transferase"/>
    <property type="match status" value="1"/>
</dbReference>
<keyword evidence="4 10" id="KW-0436">Ligase</keyword>
<evidence type="ECO:0000256" key="4">
    <source>
        <dbReference type="ARBA" id="ARBA00022598"/>
    </source>
</evidence>
<reference evidence="13" key="1">
    <citation type="submission" date="2020-07" db="EMBL/GenBank/DDBJ databases">
        <title>Huge and variable diversity of episymbiotic CPR bacteria and DPANN archaea in groundwater ecosystems.</title>
        <authorList>
            <person name="He C.Y."/>
            <person name="Keren R."/>
            <person name="Whittaker M."/>
            <person name="Farag I.F."/>
            <person name="Doudna J."/>
            <person name="Cate J.H.D."/>
            <person name="Banfield J.F."/>
        </authorList>
    </citation>
    <scope>NUCLEOTIDE SEQUENCE</scope>
    <source>
        <strain evidence="13">NC_groundwater_972_Pr1_S-0.2um_49_27</strain>
    </source>
</reference>
<dbReference type="HAMAP" id="MF_00123">
    <property type="entry name" value="Arg_tRNA_synth"/>
    <property type="match status" value="1"/>
</dbReference>
<evidence type="ECO:0000256" key="9">
    <source>
        <dbReference type="ARBA" id="ARBA00049339"/>
    </source>
</evidence>
<dbReference type="FunFam" id="1.10.730.10:FF:000008">
    <property type="entry name" value="Arginine--tRNA ligase"/>
    <property type="match status" value="1"/>
</dbReference>
<keyword evidence="8 10" id="KW-0030">Aminoacyl-tRNA synthetase</keyword>
<evidence type="ECO:0000256" key="7">
    <source>
        <dbReference type="ARBA" id="ARBA00022917"/>
    </source>
</evidence>
<sequence>MRERIIEILRKNVEIPGGVSFSVEHPPRAELGDYATNLPLVLAGLEKKQPQDVAEMLMRKIIDPAIATITFSPPGFLNFQISESEVKKEFTRILDGKERYGNQSRLNEKIQVEFISANPTGPLTLANGRGGFLGDVLSRVLASQGFEVEREYYINDSGNQITTLGLSILAIAGKVLDDEKYYHGDYLKEWLDSKQTLNWDLYLKDPQLLGIYVANDFVKNLIRPVIEKKMKINFDRWTSEQRDIRQSRPPLTIEFEQLAKSISPDLIFDRDGARWLKTKKYGDDKDRVLVTSDRLPTYFFIDAAHYLETKKRGFNHKINILGADHHGYVSRIQAVAKIIGMAKSEVIVMQLVRLMENGVERRMSKRTGVYVTIDELIDEVGLDQARYFFLEKNHETHIDFDLDLAKKRSKENPVFYIQYAHARLCSIFIKEPYEKSDFDVSLLASESEDRLIWKLIDFPDVLRDIAADYRVSRLIRYAYELAHNFHVFYETERILDAAADIKKSRLQLARATQIVLKKSLDLLGISAPEEM</sequence>
<keyword evidence="7 10" id="KW-0648">Protein biosynthesis</keyword>
<dbReference type="GO" id="GO:0005524">
    <property type="term" value="F:ATP binding"/>
    <property type="evidence" value="ECO:0007669"/>
    <property type="project" value="UniProtKB-UniRule"/>
</dbReference>
<comment type="similarity">
    <text evidence="2 10">Belongs to the class-I aminoacyl-tRNA synthetase family.</text>
</comment>
<keyword evidence="3 10" id="KW-0963">Cytoplasm</keyword>
<dbReference type="GO" id="GO:0005737">
    <property type="term" value="C:cytoplasm"/>
    <property type="evidence" value="ECO:0007669"/>
    <property type="project" value="UniProtKB-SubCell"/>
</dbReference>
<keyword evidence="5 10" id="KW-0547">Nucleotide-binding</keyword>
<dbReference type="Pfam" id="PF03485">
    <property type="entry name" value="Arg_tRNA_synt_N"/>
    <property type="match status" value="1"/>
</dbReference>
<dbReference type="PANTHER" id="PTHR11956">
    <property type="entry name" value="ARGINYL-TRNA SYNTHETASE"/>
    <property type="match status" value="1"/>
</dbReference>
<dbReference type="Gene3D" id="1.10.730.10">
    <property type="entry name" value="Isoleucyl-tRNA Synthetase, Domain 1"/>
    <property type="match status" value="1"/>
</dbReference>
<dbReference type="InterPro" id="IPR014729">
    <property type="entry name" value="Rossmann-like_a/b/a_fold"/>
</dbReference>
<comment type="subcellular location">
    <subcellularLocation>
        <location evidence="1 10">Cytoplasm</location>
    </subcellularLocation>
</comment>
<comment type="caution">
    <text evidence="13">The sequence shown here is derived from an EMBL/GenBank/DDBJ whole genome shotgun (WGS) entry which is preliminary data.</text>
</comment>
<evidence type="ECO:0000313" key="14">
    <source>
        <dbReference type="Proteomes" id="UP000808388"/>
    </source>
</evidence>
<feature type="domain" description="DALR anticodon binding" evidence="11">
    <location>
        <begin position="417"/>
        <end position="531"/>
    </location>
</feature>
<dbReference type="InterPro" id="IPR036695">
    <property type="entry name" value="Arg-tRNA-synth_N_sf"/>
</dbReference>
<dbReference type="Gene3D" id="3.30.1360.70">
    <property type="entry name" value="Arginyl tRNA synthetase N-terminal domain"/>
    <property type="match status" value="1"/>
</dbReference>